<proteinExistence type="inferred from homology"/>
<dbReference type="EMBL" id="CAJOBJ010000354">
    <property type="protein sequence ID" value="CAF3816540.1"/>
    <property type="molecule type" value="Genomic_DNA"/>
</dbReference>
<keyword evidence="4" id="KW-0862">Zinc</keyword>
<organism evidence="7 9">
    <name type="scientific">Rotaria magnacalcarata</name>
    <dbReference type="NCBI Taxonomy" id="392030"/>
    <lineage>
        <taxon>Eukaryota</taxon>
        <taxon>Metazoa</taxon>
        <taxon>Spiralia</taxon>
        <taxon>Gnathifera</taxon>
        <taxon>Rotifera</taxon>
        <taxon>Eurotatoria</taxon>
        <taxon>Bdelloidea</taxon>
        <taxon>Philodinida</taxon>
        <taxon>Philodinidae</taxon>
        <taxon>Rotaria</taxon>
    </lineage>
</organism>
<evidence type="ECO:0000256" key="1">
    <source>
        <dbReference type="ARBA" id="ARBA00005690"/>
    </source>
</evidence>
<reference evidence="7" key="1">
    <citation type="submission" date="2021-02" db="EMBL/GenBank/DDBJ databases">
        <authorList>
            <person name="Nowell W R."/>
        </authorList>
    </citation>
    <scope>NUCLEOTIDE SEQUENCE</scope>
</reference>
<dbReference type="InterPro" id="IPR031657">
    <property type="entry name" value="REPA_OB_2"/>
</dbReference>
<dbReference type="GO" id="GO:0003677">
    <property type="term" value="F:DNA binding"/>
    <property type="evidence" value="ECO:0007669"/>
    <property type="project" value="UniProtKB-KW"/>
</dbReference>
<keyword evidence="3" id="KW-0863">Zinc-finger</keyword>
<accession>A0A8S2JJ48</accession>
<dbReference type="FunFam" id="2.40.50.140:FF:000041">
    <property type="entry name" value="Replication protein A subunit"/>
    <property type="match status" value="1"/>
</dbReference>
<dbReference type="Proteomes" id="UP000681720">
    <property type="component" value="Unassembled WGS sequence"/>
</dbReference>
<dbReference type="InterPro" id="IPR012340">
    <property type="entry name" value="NA-bd_OB-fold"/>
</dbReference>
<protein>
    <recommendedName>
        <fullName evidence="6">Replication protein A OB domain-containing protein</fullName>
    </recommendedName>
</protein>
<name>A0A8S2JJ48_9BILA</name>
<dbReference type="Pfam" id="PF16900">
    <property type="entry name" value="REPA_OB_2"/>
    <property type="match status" value="1"/>
</dbReference>
<dbReference type="SUPFAM" id="SSF50249">
    <property type="entry name" value="Nucleic acid-binding proteins"/>
    <property type="match status" value="2"/>
</dbReference>
<gene>
    <name evidence="7" type="ORF">BYL167_LOCUS3535</name>
    <name evidence="8" type="ORF">GIL414_LOCUS1957</name>
</gene>
<evidence type="ECO:0000256" key="5">
    <source>
        <dbReference type="ARBA" id="ARBA00023125"/>
    </source>
</evidence>
<dbReference type="Proteomes" id="UP000681967">
    <property type="component" value="Unassembled WGS sequence"/>
</dbReference>
<keyword evidence="2" id="KW-0479">Metal-binding</keyword>
<evidence type="ECO:0000256" key="4">
    <source>
        <dbReference type="ARBA" id="ARBA00022833"/>
    </source>
</evidence>
<evidence type="ECO:0000313" key="8">
    <source>
        <dbReference type="EMBL" id="CAF3816540.1"/>
    </source>
</evidence>
<dbReference type="GO" id="GO:0008270">
    <property type="term" value="F:zinc ion binding"/>
    <property type="evidence" value="ECO:0007669"/>
    <property type="project" value="UniProtKB-KW"/>
</dbReference>
<evidence type="ECO:0000313" key="9">
    <source>
        <dbReference type="Proteomes" id="UP000681967"/>
    </source>
</evidence>
<sequence>MYLTIQPIDFHRELTDDQSASEQVEDKNPTPISQISQCKTGWTIQGIVTNKTNTHYYKTSRGEGTLFSFDLLDEADEIRATAFNSDCSRFFPIIEIGQLVLSFYNIESDLSIVYKKLNVIGIVHHVSDSSIITNAIDKRSYVTRVIKIIDETASVDVTLWEDQARNFNNDSNSVMAFKGIKVHDFMGSRSLTTTQHTHLKIDPFDTERTEHMKHWYHEHAQNSKQYLTSSIL</sequence>
<evidence type="ECO:0000256" key="3">
    <source>
        <dbReference type="ARBA" id="ARBA00022771"/>
    </source>
</evidence>
<comment type="similarity">
    <text evidence="1">Belongs to the replication factor A protein 1 family.</text>
</comment>
<evidence type="ECO:0000256" key="2">
    <source>
        <dbReference type="ARBA" id="ARBA00022723"/>
    </source>
</evidence>
<dbReference type="EMBL" id="CAJOBH010000690">
    <property type="protein sequence ID" value="CAF3810992.1"/>
    <property type="molecule type" value="Genomic_DNA"/>
</dbReference>
<dbReference type="Gene3D" id="2.40.50.140">
    <property type="entry name" value="Nucleic acid-binding proteins"/>
    <property type="match status" value="2"/>
</dbReference>
<keyword evidence="5" id="KW-0238">DNA-binding</keyword>
<feature type="domain" description="Replication protein A OB" evidence="6">
    <location>
        <begin position="116"/>
        <end position="202"/>
    </location>
</feature>
<dbReference type="CDD" id="cd04475">
    <property type="entry name" value="RPA1_DBD_B"/>
    <property type="match status" value="1"/>
</dbReference>
<comment type="caution">
    <text evidence="7">The sequence shown here is derived from an EMBL/GenBank/DDBJ whole genome shotgun (WGS) entry which is preliminary data.</text>
</comment>
<dbReference type="AlphaFoldDB" id="A0A8S2JJ48"/>
<evidence type="ECO:0000313" key="7">
    <source>
        <dbReference type="EMBL" id="CAF3810992.1"/>
    </source>
</evidence>
<evidence type="ECO:0000259" key="6">
    <source>
        <dbReference type="Pfam" id="PF16900"/>
    </source>
</evidence>